<gene>
    <name evidence="1" type="ORF">FCALED_LOCUS13490</name>
</gene>
<name>A0A9N9HQZ8_9GLOM</name>
<dbReference type="EMBL" id="CAJVPQ010007872">
    <property type="protein sequence ID" value="CAG8701315.1"/>
    <property type="molecule type" value="Genomic_DNA"/>
</dbReference>
<dbReference type="AlphaFoldDB" id="A0A9N9HQZ8"/>
<keyword evidence="2" id="KW-1185">Reference proteome</keyword>
<dbReference type="OrthoDB" id="10538163at2759"/>
<accession>A0A9N9HQZ8</accession>
<evidence type="ECO:0000313" key="1">
    <source>
        <dbReference type="EMBL" id="CAG8701315.1"/>
    </source>
</evidence>
<organism evidence="1 2">
    <name type="scientific">Funneliformis caledonium</name>
    <dbReference type="NCBI Taxonomy" id="1117310"/>
    <lineage>
        <taxon>Eukaryota</taxon>
        <taxon>Fungi</taxon>
        <taxon>Fungi incertae sedis</taxon>
        <taxon>Mucoromycota</taxon>
        <taxon>Glomeromycotina</taxon>
        <taxon>Glomeromycetes</taxon>
        <taxon>Glomerales</taxon>
        <taxon>Glomeraceae</taxon>
        <taxon>Funneliformis</taxon>
    </lineage>
</organism>
<protein>
    <submittedName>
        <fullName evidence="1">1155_t:CDS:1</fullName>
    </submittedName>
</protein>
<feature type="non-terminal residue" evidence="1">
    <location>
        <position position="1"/>
    </location>
</feature>
<evidence type="ECO:0000313" key="2">
    <source>
        <dbReference type="Proteomes" id="UP000789570"/>
    </source>
</evidence>
<dbReference type="Proteomes" id="UP000789570">
    <property type="component" value="Unassembled WGS sequence"/>
</dbReference>
<reference evidence="1" key="1">
    <citation type="submission" date="2021-06" db="EMBL/GenBank/DDBJ databases">
        <authorList>
            <person name="Kallberg Y."/>
            <person name="Tangrot J."/>
            <person name="Rosling A."/>
        </authorList>
    </citation>
    <scope>NUCLEOTIDE SEQUENCE</scope>
    <source>
        <strain evidence="1">UK204</strain>
    </source>
</reference>
<sequence length="79" mass="8935">KKDYPTNCWTRASLSGKKSNILRKGSGVYSNTLVKKNILTQLVKNTYLQLDKKIIEKYLTRRASCWSRGVSGILDTVGQ</sequence>
<proteinExistence type="predicted"/>
<comment type="caution">
    <text evidence="1">The sequence shown here is derived from an EMBL/GenBank/DDBJ whole genome shotgun (WGS) entry which is preliminary data.</text>
</comment>